<dbReference type="Pfam" id="PF07398">
    <property type="entry name" value="MDMPI_C"/>
    <property type="match status" value="1"/>
</dbReference>
<evidence type="ECO:0000259" key="1">
    <source>
        <dbReference type="Pfam" id="PF07398"/>
    </source>
</evidence>
<feature type="domain" description="MDMPI C-terminal" evidence="1">
    <location>
        <begin position="166"/>
        <end position="250"/>
    </location>
</feature>
<dbReference type="Proteomes" id="UP001310387">
    <property type="component" value="Unassembled WGS sequence"/>
</dbReference>
<dbReference type="InterPro" id="IPR024344">
    <property type="entry name" value="MDMPI_metal-binding"/>
</dbReference>
<protein>
    <submittedName>
        <fullName evidence="3">Maleylpyruvate isomerase N-terminal domain-containing protein</fullName>
    </submittedName>
</protein>
<dbReference type="EMBL" id="JBAGLP010000120">
    <property type="protein sequence ID" value="MEG3616649.1"/>
    <property type="molecule type" value="Genomic_DNA"/>
</dbReference>
<gene>
    <name evidence="3" type="ORF">V5O49_16100</name>
</gene>
<keyword evidence="4" id="KW-1185">Reference proteome</keyword>
<accession>A0ABU7ZB36</accession>
<evidence type="ECO:0000313" key="3">
    <source>
        <dbReference type="EMBL" id="MEG3616649.1"/>
    </source>
</evidence>
<organism evidence="3 4">
    <name type="scientific">Isoptericola haloaureus</name>
    <dbReference type="NCBI Taxonomy" id="1542902"/>
    <lineage>
        <taxon>Bacteria</taxon>
        <taxon>Bacillati</taxon>
        <taxon>Actinomycetota</taxon>
        <taxon>Actinomycetes</taxon>
        <taxon>Micrococcales</taxon>
        <taxon>Promicromonosporaceae</taxon>
        <taxon>Isoptericola</taxon>
    </lineage>
</organism>
<dbReference type="GO" id="GO:0016853">
    <property type="term" value="F:isomerase activity"/>
    <property type="evidence" value="ECO:0007669"/>
    <property type="project" value="UniProtKB-KW"/>
</dbReference>
<evidence type="ECO:0000259" key="2">
    <source>
        <dbReference type="Pfam" id="PF11716"/>
    </source>
</evidence>
<proteinExistence type="predicted"/>
<dbReference type="InterPro" id="IPR010872">
    <property type="entry name" value="MDMPI_C-term_domain"/>
</dbReference>
<dbReference type="Pfam" id="PF11716">
    <property type="entry name" value="MDMPI_N"/>
    <property type="match status" value="1"/>
</dbReference>
<keyword evidence="3" id="KW-0413">Isomerase</keyword>
<name>A0ABU7ZB36_9MICO</name>
<dbReference type="PANTHER" id="PTHR40758:SF1">
    <property type="entry name" value="CONSERVED PROTEIN"/>
    <property type="match status" value="1"/>
</dbReference>
<reference evidence="3" key="1">
    <citation type="journal article" date="2024" name="Antonie Van Leeuwenhoek">
        <title>Isoptericola haloaureus sp. nov., a dimorphic actinobacterium isolated from mangrove sediments of southeast India, implicating biosaline agricultural significance through nitrogen fixation and salt tolerance genes.</title>
        <authorList>
            <person name="Prathaban M."/>
            <person name="Prathiviraj R."/>
            <person name="Ravichandran M."/>
            <person name="Natarajan S.D."/>
            <person name="Sobanaa M."/>
            <person name="Hari Krishna Kumar S."/>
            <person name="Chandrasekar V."/>
            <person name="Selvin J."/>
        </authorList>
    </citation>
    <scope>NUCLEOTIDE SEQUENCE</scope>
    <source>
        <strain evidence="3">MP1014</strain>
    </source>
</reference>
<dbReference type="InterPro" id="IPR034660">
    <property type="entry name" value="DinB/YfiT-like"/>
</dbReference>
<dbReference type="SUPFAM" id="SSF109854">
    <property type="entry name" value="DinB/YfiT-like putative metalloenzymes"/>
    <property type="match status" value="1"/>
</dbReference>
<evidence type="ECO:0000313" key="4">
    <source>
        <dbReference type="Proteomes" id="UP001310387"/>
    </source>
</evidence>
<sequence length="261" mass="27867">MTTVTPAVDPSSGLRSDGGPDLDHLSRLAALQAAVLAEVPDADPRAPVPACGRWTVTRLVVHLARIHHWAAGQVRRRQETPLGRGPFDLAPFYAAQAAELRDTLAALPADDPAWTLLGTGPVSFWHRRQAHETLIHLHDLRAAALGSGPRAARERSVDVPAAAWGDAVDEVVGMFLPRQVALGRAAPLASSVRLTATDLGWSWRLGPADTDPDRDAAAELRAPARELALVLWRRLTPGEADARITGDAGAVTSLLDDRLVP</sequence>
<feature type="domain" description="Mycothiol-dependent maleylpyruvate isomerase metal-binding" evidence="2">
    <location>
        <begin position="31"/>
        <end position="141"/>
    </location>
</feature>
<comment type="caution">
    <text evidence="3">The sequence shown here is derived from an EMBL/GenBank/DDBJ whole genome shotgun (WGS) entry which is preliminary data.</text>
</comment>
<reference evidence="3" key="2">
    <citation type="submission" date="2024-02" db="EMBL/GenBank/DDBJ databases">
        <authorList>
            <person name="Prathaban M."/>
            <person name="Mythili R."/>
            <person name="Sharmila Devi N."/>
            <person name="Sobanaa M."/>
            <person name="Prathiviraj R."/>
            <person name="Selvin J."/>
        </authorList>
    </citation>
    <scope>NUCLEOTIDE SEQUENCE</scope>
    <source>
        <strain evidence="3">MP1014</strain>
    </source>
</reference>
<dbReference type="RefSeq" id="WP_332903111.1">
    <property type="nucleotide sequence ID" value="NZ_JBAGLP010000120.1"/>
</dbReference>
<dbReference type="PANTHER" id="PTHR40758">
    <property type="entry name" value="CONSERVED PROTEIN"/>
    <property type="match status" value="1"/>
</dbReference>